<dbReference type="RefSeq" id="WP_258847039.1">
    <property type="nucleotide sequence ID" value="NZ_JANUGX010000025.1"/>
</dbReference>
<dbReference type="InterPro" id="IPR008948">
    <property type="entry name" value="L-Aspartase-like"/>
</dbReference>
<gene>
    <name evidence="1" type="ORF">NX782_18955</name>
</gene>
<organism evidence="1 2">
    <name type="scientific">Massilia norwichensis</name>
    <dbReference type="NCBI Taxonomy" id="1442366"/>
    <lineage>
        <taxon>Bacteria</taxon>
        <taxon>Pseudomonadati</taxon>
        <taxon>Pseudomonadota</taxon>
        <taxon>Betaproteobacteria</taxon>
        <taxon>Burkholderiales</taxon>
        <taxon>Oxalobacteraceae</taxon>
        <taxon>Telluria group</taxon>
        <taxon>Massilia</taxon>
    </lineage>
</organism>
<proteinExistence type="predicted"/>
<name>A0ABT2AAM3_9BURK</name>
<comment type="caution">
    <text evidence="1">The sequence shown here is derived from an EMBL/GenBank/DDBJ whole genome shotgun (WGS) entry which is preliminary data.</text>
</comment>
<keyword evidence="2" id="KW-1185">Reference proteome</keyword>
<reference evidence="1 2" key="1">
    <citation type="submission" date="2022-08" db="EMBL/GenBank/DDBJ databases">
        <title>Reclassification of Massilia species as members of the genera Telluria, Duganella, Pseudoduganella, Mokoshia gen. nov. and Zemynaea gen. nov. using orthogonal and non-orthogonal genome-based approaches.</title>
        <authorList>
            <person name="Bowman J.P."/>
        </authorList>
    </citation>
    <scope>NUCLEOTIDE SEQUENCE [LARGE SCALE GENOMIC DNA]</scope>
    <source>
        <strain evidence="1 2">LMG 28164</strain>
    </source>
</reference>
<dbReference type="PANTHER" id="PTHR10362">
    <property type="entry name" value="HISTIDINE AMMONIA-LYASE"/>
    <property type="match status" value="1"/>
</dbReference>
<evidence type="ECO:0000313" key="2">
    <source>
        <dbReference type="Proteomes" id="UP001205560"/>
    </source>
</evidence>
<dbReference type="Gene3D" id="1.20.200.10">
    <property type="entry name" value="Fumarase/aspartase (Central domain)"/>
    <property type="match status" value="1"/>
</dbReference>
<sequence>MIVHLDLPAGELPAVVFGAGPVTLDEVVALAARRARPVLSGDPAFVARIEAGAALLARLAGGGDAAAATRTAAGEAAQALFAWDDDGAGTAFTPEQTRAILAVRLASLSRGQSGASIEQLRLLCDLLEHDVLPEVPHESAGSAAMTGLACLAAARAETLCRLAARITALAVLALGDRGKHFDAALFAAKPYPGMAQAAGWIRADLGDRSGTAPGAEAHDAIRCAPHVIGVLMDALPWMVRHIELELNSPSGALLVDLEGGRLLHGGHEHGGHVTYAMDGMRNAAGKLANLFEHQLALLADASHHGLLSSLRSAVVARTAVHQGLKALQRNVSAWTVEAHRLAPDTVFHKIGTGTSAARESLRVIELTEQIAAALLVAVRQACALRYPDGLPPQLGPGLLSCMGRIVELVPFSGAERRLDHDLRRLLAVIRYDGAALLCRGAAEAAPRG</sequence>
<dbReference type="InterPro" id="IPR001106">
    <property type="entry name" value="Aromatic_Lyase"/>
</dbReference>
<protein>
    <submittedName>
        <fullName evidence="1">Aromatic amino acid ammonia-lyase</fullName>
    </submittedName>
</protein>
<accession>A0ABT2AAM3</accession>
<dbReference type="SUPFAM" id="SSF48557">
    <property type="entry name" value="L-aspartase-like"/>
    <property type="match status" value="1"/>
</dbReference>
<dbReference type="EMBL" id="JANUGX010000025">
    <property type="protein sequence ID" value="MCS0591271.1"/>
    <property type="molecule type" value="Genomic_DNA"/>
</dbReference>
<dbReference type="Proteomes" id="UP001205560">
    <property type="component" value="Unassembled WGS sequence"/>
</dbReference>
<dbReference type="Pfam" id="PF00221">
    <property type="entry name" value="Lyase_aromatic"/>
    <property type="match status" value="2"/>
</dbReference>
<evidence type="ECO:0000313" key="1">
    <source>
        <dbReference type="EMBL" id="MCS0591271.1"/>
    </source>
</evidence>